<keyword evidence="8" id="KW-0963">Cytoplasm</keyword>
<accession>A0A167X9W9</accession>
<evidence type="ECO:0000256" key="4">
    <source>
        <dbReference type="ARBA" id="ARBA00022857"/>
    </source>
</evidence>
<dbReference type="InterPro" id="IPR017953">
    <property type="entry name" value="Carbohydrate_kinase_pred_CS"/>
</dbReference>
<comment type="cofactor">
    <cofactor evidence="8">
        <name>Mg(2+)</name>
        <dbReference type="ChEBI" id="CHEBI:18420"/>
    </cofactor>
</comment>
<evidence type="ECO:0000256" key="7">
    <source>
        <dbReference type="ARBA" id="ARBA00047472"/>
    </source>
</evidence>
<evidence type="ECO:0000256" key="8">
    <source>
        <dbReference type="HAMAP-Rule" id="MF_03157"/>
    </source>
</evidence>
<feature type="binding site" evidence="8">
    <location>
        <begin position="234"/>
        <end position="243"/>
    </location>
    <ligand>
        <name>ATP</name>
        <dbReference type="ChEBI" id="CHEBI:30616"/>
    </ligand>
</feature>
<comment type="subcellular location">
    <subcellularLocation>
        <location evidence="8">Cytoplasm</location>
    </subcellularLocation>
</comment>
<keyword evidence="4" id="KW-0521">NADP</keyword>
<comment type="caution">
    <text evidence="10">The sequence shown here is derived from an EMBL/GenBank/DDBJ whole genome shotgun (WGS) entry which is preliminary data.</text>
</comment>
<dbReference type="Gene3D" id="3.40.1190.20">
    <property type="match status" value="1"/>
</dbReference>
<dbReference type="Proteomes" id="UP000242877">
    <property type="component" value="Unassembled WGS sequence"/>
</dbReference>
<dbReference type="NCBIfam" id="TIGR00196">
    <property type="entry name" value="yjeF_cterm"/>
    <property type="match status" value="1"/>
</dbReference>
<dbReference type="PROSITE" id="PS01050">
    <property type="entry name" value="YJEF_C_2"/>
    <property type="match status" value="1"/>
</dbReference>
<gene>
    <name evidence="10" type="ORF">AAP_04167</name>
</gene>
<keyword evidence="11" id="KW-1185">Reference proteome</keyword>
<dbReference type="GO" id="GO:0005524">
    <property type="term" value="F:ATP binding"/>
    <property type="evidence" value="ECO:0007669"/>
    <property type="project" value="UniProtKB-KW"/>
</dbReference>
<keyword evidence="6 8" id="KW-0456">Lyase</keyword>
<dbReference type="GO" id="GO:0047453">
    <property type="term" value="F:ATP-dependent NAD(P)H-hydrate dehydratase activity"/>
    <property type="evidence" value="ECO:0007669"/>
    <property type="project" value="UniProtKB-UniRule"/>
</dbReference>
<feature type="binding site" evidence="8">
    <location>
        <position position="119"/>
    </location>
    <ligand>
        <name>(6S)-NADPHX</name>
        <dbReference type="ChEBI" id="CHEBI:64076"/>
    </ligand>
</feature>
<dbReference type="VEuPathDB" id="FungiDB:AAP_04167"/>
<keyword evidence="5 8" id="KW-0520">NAD</keyword>
<evidence type="ECO:0000256" key="2">
    <source>
        <dbReference type="ARBA" id="ARBA00022741"/>
    </source>
</evidence>
<keyword evidence="3 8" id="KW-0067">ATP-binding</keyword>
<dbReference type="GO" id="GO:0005737">
    <property type="term" value="C:cytoplasm"/>
    <property type="evidence" value="ECO:0007669"/>
    <property type="project" value="UniProtKB-SubCell"/>
</dbReference>
<dbReference type="OrthoDB" id="8110916at2759"/>
<dbReference type="PROSITE" id="PS51383">
    <property type="entry name" value="YJEF_C_3"/>
    <property type="match status" value="1"/>
</dbReference>
<dbReference type="PANTHER" id="PTHR12592:SF0">
    <property type="entry name" value="ATP-DEPENDENT (S)-NAD(P)H-HYDRATE DEHYDRATASE"/>
    <property type="match status" value="1"/>
</dbReference>
<keyword evidence="2 8" id="KW-0547">Nucleotide-binding</keyword>
<feature type="binding site" evidence="8">
    <location>
        <begin position="172"/>
        <end position="178"/>
    </location>
    <ligand>
        <name>(6S)-NADPHX</name>
        <dbReference type="ChEBI" id="CHEBI:64076"/>
    </ligand>
</feature>
<dbReference type="PANTHER" id="PTHR12592">
    <property type="entry name" value="ATP-DEPENDENT (S)-NAD(P)H-HYDRATE DEHYDRATASE FAMILY MEMBER"/>
    <property type="match status" value="1"/>
</dbReference>
<dbReference type="InterPro" id="IPR000631">
    <property type="entry name" value="CARKD"/>
</dbReference>
<dbReference type="CDD" id="cd01171">
    <property type="entry name" value="YXKO-related"/>
    <property type="match status" value="1"/>
</dbReference>
<proteinExistence type="inferred from homology"/>
<comment type="catalytic activity">
    <reaction evidence="8">
        <text>(6S)-NADHX + ATP = ADP + phosphate + NADH + H(+)</text>
        <dbReference type="Rhea" id="RHEA:19017"/>
        <dbReference type="ChEBI" id="CHEBI:15378"/>
        <dbReference type="ChEBI" id="CHEBI:30616"/>
        <dbReference type="ChEBI" id="CHEBI:43474"/>
        <dbReference type="ChEBI" id="CHEBI:57945"/>
        <dbReference type="ChEBI" id="CHEBI:64074"/>
        <dbReference type="ChEBI" id="CHEBI:456216"/>
        <dbReference type="EC" id="4.2.1.93"/>
    </reaction>
</comment>
<dbReference type="GO" id="GO:0046496">
    <property type="term" value="P:nicotinamide nucleotide metabolic process"/>
    <property type="evidence" value="ECO:0007669"/>
    <property type="project" value="UniProtKB-UniRule"/>
</dbReference>
<evidence type="ECO:0000256" key="3">
    <source>
        <dbReference type="ARBA" id="ARBA00022840"/>
    </source>
</evidence>
<feature type="binding site" evidence="8">
    <location>
        <begin position="215"/>
        <end position="219"/>
    </location>
    <ligand>
        <name>ATP</name>
        <dbReference type="ChEBI" id="CHEBI:30616"/>
    </ligand>
</feature>
<dbReference type="HAMAP" id="MF_01965">
    <property type="entry name" value="NADHX_dehydratase"/>
    <property type="match status" value="1"/>
</dbReference>
<feature type="domain" description="YjeF C-terminal" evidence="9">
    <location>
        <begin position="8"/>
        <end position="343"/>
    </location>
</feature>
<keyword evidence="1 8" id="KW-0597">Phosphoprotein</keyword>
<evidence type="ECO:0000256" key="5">
    <source>
        <dbReference type="ARBA" id="ARBA00023027"/>
    </source>
</evidence>
<protein>
    <recommendedName>
        <fullName evidence="8">ATP-dependent (S)-NAD(P)H-hydrate dehydratase</fullName>
        <ecNumber evidence="8">4.2.1.93</ecNumber>
    </recommendedName>
    <alternativeName>
        <fullName evidence="8">ATP-dependent NAD(P)HX dehydratase</fullName>
    </alternativeName>
</protein>
<feature type="binding site" evidence="8">
    <location>
        <position position="244"/>
    </location>
    <ligand>
        <name>(6S)-NADPHX</name>
        <dbReference type="ChEBI" id="CHEBI:64076"/>
    </ligand>
</feature>
<dbReference type="SUPFAM" id="SSF53613">
    <property type="entry name" value="Ribokinase-like"/>
    <property type="match status" value="1"/>
</dbReference>
<reference evidence="10 11" key="1">
    <citation type="journal article" date="2016" name="Genome Biol. Evol.">
        <title>Divergent and convergent evolution of fungal pathogenicity.</title>
        <authorList>
            <person name="Shang Y."/>
            <person name="Xiao G."/>
            <person name="Zheng P."/>
            <person name="Cen K."/>
            <person name="Zhan S."/>
            <person name="Wang C."/>
        </authorList>
    </citation>
    <scope>NUCLEOTIDE SEQUENCE [LARGE SCALE GENOMIC DNA]</scope>
    <source>
        <strain evidence="10 11">ARSEF 7405</strain>
    </source>
</reference>
<dbReference type="InterPro" id="IPR029056">
    <property type="entry name" value="Ribokinase-like"/>
</dbReference>
<evidence type="ECO:0000313" key="10">
    <source>
        <dbReference type="EMBL" id="KZZ89816.1"/>
    </source>
</evidence>
<dbReference type="AlphaFoldDB" id="A0A167X9W9"/>
<dbReference type="FunFam" id="3.40.1190.20:FF:000023">
    <property type="entry name" value="ATP-dependent (S)-NAD(P)H-hydrate dehydratase"/>
    <property type="match status" value="1"/>
</dbReference>
<name>A0A167X9W9_9EURO</name>
<comment type="similarity">
    <text evidence="8">Belongs to the NnrD/CARKD family.</text>
</comment>
<dbReference type="EMBL" id="AZGZ01000019">
    <property type="protein sequence ID" value="KZZ89816.1"/>
    <property type="molecule type" value="Genomic_DNA"/>
</dbReference>
<sequence length="352" mass="37721">MSPTTRCLVGKVRHLVPPMKESFHKGQLGRVAVIGGSIDYTGAPYFSAMASAKLGCDMSHVICEPSAATVIKSYSPNLMVHPYLRSSSTDGPDPKDISALAKPIIDFMARIHVLIIGPGLGRDPVTQKIVIEIIKEATKQNMPMVFDADALLIVQEHPDLVKGYRQCILTPNVVEFGRLAKAMGVDVPKGGNEQDKAKACRELSQALGGVAIIQKGKDDIISNGITSIVCDLQGGLKRSGGQGDTLTGSLGTFLAWRMQYHAGLWDSDPPTDDNKTPSAADVDAELSADNLQHRMSPETTLLLAAWAGSAITRECSRRAFVAKGRSLQASDLTEEVHGAFLSLIGEPEHVKL</sequence>
<dbReference type="EC" id="4.2.1.93" evidence="8"/>
<evidence type="ECO:0000313" key="11">
    <source>
        <dbReference type="Proteomes" id="UP000242877"/>
    </source>
</evidence>
<organism evidence="10 11">
    <name type="scientific">Ascosphaera apis ARSEF 7405</name>
    <dbReference type="NCBI Taxonomy" id="392613"/>
    <lineage>
        <taxon>Eukaryota</taxon>
        <taxon>Fungi</taxon>
        <taxon>Dikarya</taxon>
        <taxon>Ascomycota</taxon>
        <taxon>Pezizomycotina</taxon>
        <taxon>Eurotiomycetes</taxon>
        <taxon>Eurotiomycetidae</taxon>
        <taxon>Onygenales</taxon>
        <taxon>Ascosphaeraceae</taxon>
        <taxon>Ascosphaera</taxon>
    </lineage>
</organism>
<comment type="catalytic activity">
    <reaction evidence="7 8">
        <text>(6S)-NADPHX + ATP = ADP + phosphate + NADPH + H(+)</text>
        <dbReference type="Rhea" id="RHEA:32231"/>
        <dbReference type="ChEBI" id="CHEBI:15378"/>
        <dbReference type="ChEBI" id="CHEBI:30616"/>
        <dbReference type="ChEBI" id="CHEBI:43474"/>
        <dbReference type="ChEBI" id="CHEBI:57783"/>
        <dbReference type="ChEBI" id="CHEBI:64076"/>
        <dbReference type="ChEBI" id="CHEBI:456216"/>
        <dbReference type="EC" id="4.2.1.93"/>
    </reaction>
</comment>
<dbReference type="Pfam" id="PF01256">
    <property type="entry name" value="Carb_kinase"/>
    <property type="match status" value="1"/>
</dbReference>
<evidence type="ECO:0000256" key="1">
    <source>
        <dbReference type="ARBA" id="ARBA00022553"/>
    </source>
</evidence>
<evidence type="ECO:0000256" key="6">
    <source>
        <dbReference type="ARBA" id="ARBA00023239"/>
    </source>
</evidence>
<evidence type="ECO:0000259" key="9">
    <source>
        <dbReference type="PROSITE" id="PS51383"/>
    </source>
</evidence>
<dbReference type="GO" id="GO:0110051">
    <property type="term" value="P:metabolite repair"/>
    <property type="evidence" value="ECO:0007669"/>
    <property type="project" value="TreeGrafter"/>
</dbReference>
<comment type="function">
    <text evidence="8">Catalyzes the dehydration of the S-form of NAD(P)HX at the expense of ATP, which is converted to ADP. Together with NAD(P)HX epimerase, which catalyzes the epimerization of the S- and R-forms, the enzyme allows the repair of both epimers of NAD(P)HX, a damaged form of NAD(P)H that is a result of enzymatic or heat-dependent hydration.</text>
</comment>